<protein>
    <submittedName>
        <fullName evidence="1">Uncharacterized protein</fullName>
    </submittedName>
</protein>
<organism evidence="1 2">
    <name type="scientific">Armillaria solidipes</name>
    <dbReference type="NCBI Taxonomy" id="1076256"/>
    <lineage>
        <taxon>Eukaryota</taxon>
        <taxon>Fungi</taxon>
        <taxon>Dikarya</taxon>
        <taxon>Basidiomycota</taxon>
        <taxon>Agaricomycotina</taxon>
        <taxon>Agaricomycetes</taxon>
        <taxon>Agaricomycetidae</taxon>
        <taxon>Agaricales</taxon>
        <taxon>Marasmiineae</taxon>
        <taxon>Physalacriaceae</taxon>
        <taxon>Armillaria</taxon>
    </lineage>
</organism>
<dbReference type="AlphaFoldDB" id="A0A2H3BLL8"/>
<reference evidence="2" key="1">
    <citation type="journal article" date="2017" name="Nat. Ecol. Evol.">
        <title>Genome expansion and lineage-specific genetic innovations in the forest pathogenic fungi Armillaria.</title>
        <authorList>
            <person name="Sipos G."/>
            <person name="Prasanna A.N."/>
            <person name="Walter M.C."/>
            <person name="O'Connor E."/>
            <person name="Balint B."/>
            <person name="Krizsan K."/>
            <person name="Kiss B."/>
            <person name="Hess J."/>
            <person name="Varga T."/>
            <person name="Slot J."/>
            <person name="Riley R."/>
            <person name="Boka B."/>
            <person name="Rigling D."/>
            <person name="Barry K."/>
            <person name="Lee J."/>
            <person name="Mihaltcheva S."/>
            <person name="LaButti K."/>
            <person name="Lipzen A."/>
            <person name="Waldron R."/>
            <person name="Moloney N.M."/>
            <person name="Sperisen C."/>
            <person name="Kredics L."/>
            <person name="Vagvoelgyi C."/>
            <person name="Patrignani A."/>
            <person name="Fitzpatrick D."/>
            <person name="Nagy I."/>
            <person name="Doyle S."/>
            <person name="Anderson J.B."/>
            <person name="Grigoriev I.V."/>
            <person name="Gueldener U."/>
            <person name="Muensterkoetter M."/>
            <person name="Nagy L.G."/>
        </authorList>
    </citation>
    <scope>NUCLEOTIDE SEQUENCE [LARGE SCALE GENOMIC DNA]</scope>
    <source>
        <strain evidence="2">28-4</strain>
    </source>
</reference>
<dbReference type="Proteomes" id="UP000218334">
    <property type="component" value="Unassembled WGS sequence"/>
</dbReference>
<name>A0A2H3BLL8_9AGAR</name>
<dbReference type="EMBL" id="KZ293426">
    <property type="protein sequence ID" value="PBK70560.1"/>
    <property type="molecule type" value="Genomic_DNA"/>
</dbReference>
<accession>A0A2H3BLL8</accession>
<proteinExistence type="predicted"/>
<sequence length="117" mass="13389">MSTLATLKAFVEGLTTRRMSEMMLDENLRQLEVTIMKEYSDSMGRVPEYIETRSSASWAVAPAMEEQTRLEINEDSAEPSELVGWLVHHPQLSSSFRTDIGRRDRKAFSEDTFEVQA</sequence>
<evidence type="ECO:0000313" key="2">
    <source>
        <dbReference type="Proteomes" id="UP000218334"/>
    </source>
</evidence>
<gene>
    <name evidence="1" type="ORF">ARMSODRAFT_116765</name>
</gene>
<evidence type="ECO:0000313" key="1">
    <source>
        <dbReference type="EMBL" id="PBK70560.1"/>
    </source>
</evidence>
<keyword evidence="2" id="KW-1185">Reference proteome</keyword>